<organism evidence="2">
    <name type="scientific">Amphimedon queenslandica</name>
    <name type="common">Sponge</name>
    <dbReference type="NCBI Taxonomy" id="400682"/>
    <lineage>
        <taxon>Eukaryota</taxon>
        <taxon>Metazoa</taxon>
        <taxon>Porifera</taxon>
        <taxon>Demospongiae</taxon>
        <taxon>Heteroscleromorpha</taxon>
        <taxon>Haplosclerida</taxon>
        <taxon>Niphatidae</taxon>
        <taxon>Amphimedon</taxon>
    </lineage>
</organism>
<name>A0A1X7SPN0_AMPQE</name>
<keyword evidence="1" id="KW-0472">Membrane</keyword>
<evidence type="ECO:0000313" key="2">
    <source>
        <dbReference type="EnsemblMetazoa" id="Aqu2.1.04055_001"/>
    </source>
</evidence>
<proteinExistence type="predicted"/>
<feature type="transmembrane region" description="Helical" evidence="1">
    <location>
        <begin position="6"/>
        <end position="26"/>
    </location>
</feature>
<evidence type="ECO:0000256" key="1">
    <source>
        <dbReference type="SAM" id="Phobius"/>
    </source>
</evidence>
<keyword evidence="1" id="KW-0812">Transmembrane</keyword>
<reference evidence="2" key="1">
    <citation type="submission" date="2017-05" db="UniProtKB">
        <authorList>
            <consortium name="EnsemblMetazoa"/>
        </authorList>
    </citation>
    <scope>IDENTIFICATION</scope>
</reference>
<keyword evidence="1" id="KW-1133">Transmembrane helix</keyword>
<dbReference type="AlphaFoldDB" id="A0A1X7SPN0"/>
<sequence length="32" mass="3594">VMDHIFTANLNLITGIILYLFQLVLFNSQGNA</sequence>
<dbReference type="EnsemblMetazoa" id="Aqu2.1.04055_001">
    <property type="protein sequence ID" value="Aqu2.1.04055_001"/>
    <property type="gene ID" value="Aqu2.1.04055"/>
</dbReference>
<dbReference type="InParanoid" id="A0A1X7SPN0"/>
<accession>A0A1X7SPN0</accession>
<protein>
    <submittedName>
        <fullName evidence="2">Uncharacterized protein</fullName>
    </submittedName>
</protein>